<dbReference type="GO" id="GO:0007606">
    <property type="term" value="P:sensory perception of chemical stimulus"/>
    <property type="evidence" value="ECO:0007669"/>
    <property type="project" value="InterPro"/>
</dbReference>
<comment type="similarity">
    <text evidence="1">Belongs to the nematode receptor-like protein sre family.</text>
</comment>
<name>A0A7I4Y7G4_HAECO</name>
<feature type="transmembrane region" description="Helical" evidence="2">
    <location>
        <begin position="158"/>
        <end position="178"/>
    </location>
</feature>
<dbReference type="WBParaSite" id="HCON_00062300-00001">
    <property type="protein sequence ID" value="HCON_00062300-00001"/>
    <property type="gene ID" value="HCON_00062300"/>
</dbReference>
<keyword evidence="2" id="KW-1133">Transmembrane helix</keyword>
<organism evidence="3 4">
    <name type="scientific">Haemonchus contortus</name>
    <name type="common">Barber pole worm</name>
    <dbReference type="NCBI Taxonomy" id="6289"/>
    <lineage>
        <taxon>Eukaryota</taxon>
        <taxon>Metazoa</taxon>
        <taxon>Ecdysozoa</taxon>
        <taxon>Nematoda</taxon>
        <taxon>Chromadorea</taxon>
        <taxon>Rhabditida</taxon>
        <taxon>Rhabditina</taxon>
        <taxon>Rhabditomorpha</taxon>
        <taxon>Strongyloidea</taxon>
        <taxon>Trichostrongylidae</taxon>
        <taxon>Haemonchus</taxon>
    </lineage>
</organism>
<keyword evidence="3" id="KW-1185">Reference proteome</keyword>
<feature type="transmembrane region" description="Helical" evidence="2">
    <location>
        <begin position="97"/>
        <end position="116"/>
    </location>
</feature>
<proteinExistence type="inferred from homology"/>
<dbReference type="InterPro" id="IPR004151">
    <property type="entry name" value="7TM_GPCR_serpentine_rcpt_Sre"/>
</dbReference>
<dbReference type="Proteomes" id="UP000025227">
    <property type="component" value="Unplaced"/>
</dbReference>
<protein>
    <submittedName>
        <fullName evidence="4">Uncharacterized protein</fullName>
    </submittedName>
</protein>
<dbReference type="Pfam" id="PF03125">
    <property type="entry name" value="Sre"/>
    <property type="match status" value="1"/>
</dbReference>
<evidence type="ECO:0000256" key="2">
    <source>
        <dbReference type="SAM" id="Phobius"/>
    </source>
</evidence>
<feature type="transmembrane region" description="Helical" evidence="2">
    <location>
        <begin position="52"/>
        <end position="77"/>
    </location>
</feature>
<dbReference type="InterPro" id="IPR052854">
    <property type="entry name" value="Serpentine_rcpt_epsilon"/>
</dbReference>
<dbReference type="PANTHER" id="PTHR47518">
    <property type="entry name" value="SERPENTINE RECEPTOR CLASS EPSILON-13-RELATED"/>
    <property type="match status" value="1"/>
</dbReference>
<sequence>MGEQESSELSVRTLYHSFLYFELLLHVVGFVVSMMFTFAFSRLRAVVHTNLIWILNSFIFSFIITSAWRVYFCLAVLITDADPYSPALETAGDMRDVSMYTGGLHMLLIAAERLLATVRSRTYENEQYIPQIGVCIASMWVFSYFIVCGLKKHVVTNFLSAFIFLIIYGISIGLMAYVRKTNFRKWKTNRGTLCSSHNYQVHENVTSARYLHKCFVIFAVQTIIAWICLIIYLVFMRVYTELLLARCFGFVFDVILASQTTTLPLTILKYNVKLQEQCRRILEELYPRMKSDVEYTPHHLTDLEGRNMKIDATEETKAYFDQLREAWY</sequence>
<dbReference type="PANTHER" id="PTHR47518:SF9">
    <property type="entry name" value="SERPENTINE RECEPTOR, CLASS T"/>
    <property type="match status" value="1"/>
</dbReference>
<feature type="transmembrane region" description="Helical" evidence="2">
    <location>
        <begin position="214"/>
        <end position="236"/>
    </location>
</feature>
<feature type="transmembrane region" description="Helical" evidence="2">
    <location>
        <begin position="128"/>
        <end position="146"/>
    </location>
</feature>
<dbReference type="GO" id="GO:0016020">
    <property type="term" value="C:membrane"/>
    <property type="evidence" value="ECO:0007669"/>
    <property type="project" value="InterPro"/>
</dbReference>
<keyword evidence="2" id="KW-0812">Transmembrane</keyword>
<evidence type="ECO:0000313" key="4">
    <source>
        <dbReference type="WBParaSite" id="HCON_00062300-00001"/>
    </source>
</evidence>
<evidence type="ECO:0000313" key="3">
    <source>
        <dbReference type="Proteomes" id="UP000025227"/>
    </source>
</evidence>
<evidence type="ECO:0000256" key="1">
    <source>
        <dbReference type="ARBA" id="ARBA00006803"/>
    </source>
</evidence>
<keyword evidence="2" id="KW-0472">Membrane</keyword>
<feature type="transmembrane region" description="Helical" evidence="2">
    <location>
        <begin position="20"/>
        <end position="40"/>
    </location>
</feature>
<dbReference type="OrthoDB" id="5842058at2759"/>
<dbReference type="AlphaFoldDB" id="A0A7I4Y7G4"/>
<accession>A0A7I4Y7G4</accession>
<reference evidence="4" key="1">
    <citation type="submission" date="2020-12" db="UniProtKB">
        <authorList>
            <consortium name="WormBaseParasite"/>
        </authorList>
    </citation>
    <scope>IDENTIFICATION</scope>
    <source>
        <strain evidence="4">MHco3</strain>
    </source>
</reference>